<dbReference type="InterPro" id="IPR001254">
    <property type="entry name" value="Trypsin_dom"/>
</dbReference>
<dbReference type="GeneID" id="105227084"/>
<dbReference type="PROSITE" id="PS00135">
    <property type="entry name" value="TRYPSIN_SER"/>
    <property type="match status" value="1"/>
</dbReference>
<dbReference type="InterPro" id="IPR043504">
    <property type="entry name" value="Peptidase_S1_PA_chymotrypsin"/>
</dbReference>
<keyword evidence="4" id="KW-1185">Reference proteome</keyword>
<evidence type="ECO:0000313" key="4">
    <source>
        <dbReference type="Proteomes" id="UP001652620"/>
    </source>
</evidence>
<evidence type="ECO:0000256" key="2">
    <source>
        <dbReference type="SAM" id="MobiDB-lite"/>
    </source>
</evidence>
<dbReference type="InterPro" id="IPR009003">
    <property type="entry name" value="Peptidase_S1_PA"/>
</dbReference>
<feature type="compositionally biased region" description="Low complexity" evidence="2">
    <location>
        <begin position="552"/>
        <end position="590"/>
    </location>
</feature>
<dbReference type="InterPro" id="IPR001314">
    <property type="entry name" value="Peptidase_S1A"/>
</dbReference>
<feature type="compositionally biased region" description="Low complexity" evidence="2">
    <location>
        <begin position="676"/>
        <end position="721"/>
    </location>
</feature>
<feature type="compositionally biased region" description="Low complexity" evidence="2">
    <location>
        <begin position="484"/>
        <end position="497"/>
    </location>
</feature>
<evidence type="ECO:0000256" key="1">
    <source>
        <dbReference type="ARBA" id="ARBA00023157"/>
    </source>
</evidence>
<dbReference type="SMART" id="SM00020">
    <property type="entry name" value="Tryp_SPc"/>
    <property type="match status" value="1"/>
</dbReference>
<dbReference type="PRINTS" id="PR00722">
    <property type="entry name" value="CHYMOTRYPSIN"/>
</dbReference>
<gene>
    <name evidence="5" type="primary">LOC105227084</name>
</gene>
<dbReference type="InterPro" id="IPR033116">
    <property type="entry name" value="TRYPSIN_SER"/>
</dbReference>
<dbReference type="Gene3D" id="2.40.10.10">
    <property type="entry name" value="Trypsin-like serine proteases"/>
    <property type="match status" value="1"/>
</dbReference>
<feature type="compositionally biased region" description="Low complexity" evidence="2">
    <location>
        <begin position="604"/>
        <end position="652"/>
    </location>
</feature>
<reference evidence="5" key="1">
    <citation type="submission" date="2025-08" db="UniProtKB">
        <authorList>
            <consortium name="RefSeq"/>
        </authorList>
    </citation>
    <scope>IDENTIFICATION</scope>
    <source>
        <tissue evidence="5">Adult</tissue>
    </source>
</reference>
<feature type="region of interest" description="Disordered" evidence="2">
    <location>
        <begin position="379"/>
        <end position="404"/>
    </location>
</feature>
<feature type="domain" description="Peptidase S1" evidence="3">
    <location>
        <begin position="857"/>
        <end position="1100"/>
    </location>
</feature>
<protein>
    <submittedName>
        <fullName evidence="5">Serine proteinase stubble</fullName>
    </submittedName>
</protein>
<feature type="compositionally biased region" description="Low complexity" evidence="2">
    <location>
        <begin position="523"/>
        <end position="543"/>
    </location>
</feature>
<dbReference type="PANTHER" id="PTHR24252:SF7">
    <property type="entry name" value="HYALIN"/>
    <property type="match status" value="1"/>
</dbReference>
<feature type="compositionally biased region" description="Polar residues" evidence="2">
    <location>
        <begin position="727"/>
        <end position="737"/>
    </location>
</feature>
<feature type="compositionally biased region" description="Low complexity" evidence="2">
    <location>
        <begin position="745"/>
        <end position="786"/>
    </location>
</feature>
<proteinExistence type="predicted"/>
<keyword evidence="1" id="KW-1015">Disulfide bond</keyword>
<feature type="region of interest" description="Disordered" evidence="2">
    <location>
        <begin position="31"/>
        <end position="51"/>
    </location>
</feature>
<dbReference type="Pfam" id="PF00089">
    <property type="entry name" value="Trypsin"/>
    <property type="match status" value="1"/>
</dbReference>
<evidence type="ECO:0000313" key="5">
    <source>
        <dbReference type="RefSeq" id="XP_049317465.1"/>
    </source>
</evidence>
<accession>A0ABM3K7K4</accession>
<sequence>MWNSNNCYSRRWLVTDTRQVGIGSSRNRYQLSNRTRKSTQSLQTAAASTLQQPRHTKRKCRRLCEARAKHTEQTEIWLPQMSTTAYAADGKAPPCRQLSRLSRTASYTTASIWSHLKSSIAPSRRTRVNACLNQIIEVLLALLLANCLMQLCGQLPTATAAFGAPTASDTLAEAYNFYTSSRLSQRGDDDDDDEYADGYSNNYRQAHSIGGNAAFAFNALQLPSAATLAAAGAYNVPDGDAALSGNQLQRSQNFKISQKPCSIGRIEGTCMFVWECIKSEGRHVGMCVDSFMFGSCCAHNYTENIVMPQTFSYTRPTKPLGIGGVNHRPRPPHQPHKPSISGMTTIERPHGAGTLVIRPSGPHHQGALYKPQYMKPSTVGTTTSFSASHSAATTTTTTTSTEDSNALWTSNSVLQDLQPAAATASNQWNTSPQLTAVTQHHWHMTTEPNFITKPRPPSWEKPTGMRPSKPSKPTKKPILPQPQLPSYQVTQQQQQQQHTTAGIVYTTRRPVPPTSTQPATVKPSGSPSSAAASAPTTPISALSLTRPQPPHTVSSASFATSATSSSSGTNMWQQQQQQQQHQYQHHQQQYRPPPVYAKPPTKVPATSLATTSGTASATTTTMGTTTTTSTRLPTSSTTVKTTTRPYTRPTTPNWVISESGVPSGVGDGTIYPLHSSSTGKPTTAITTTTTTTTTQKYKPTSTSSTSSTSSSSSAHTTGSMSPIRPTQRPTWSQTTPTRQPPASKPPASTTSSSSSTTSASSLSSSTSSHSASSSSSLSPPASSSTAVTATHNMPTYGHYPHPRPPSQQQTLSHHNLTTIESNEISDSLTNNSTAIKIITAARSECGIPVLARPETRIVGGKSAAFGRWPWQVSVRRTTFFGFSSTHRCGGALINENWIATAGHCVDDLLISQMRIRVGEYDFSHVQEQLPYIERGVAKKVVHPKYNFFTYEYDLALVKLEQPVEFAPHVSPICLPQTDSLLIGMNATVTGWGRLSEGGTLASVLQEVSVPIVSNGICESMFARAGRQESIPDIFVCAGYENGGHDSCQGDSGGPLQVKSADGRFFLAGIISWGIGCAEANLPGVCTRISRFVPWIMENVS</sequence>
<feature type="compositionally biased region" description="Low complexity" evidence="2">
    <location>
        <begin position="381"/>
        <end position="401"/>
    </location>
</feature>
<dbReference type="PROSITE" id="PS50240">
    <property type="entry name" value="TRYPSIN_DOM"/>
    <property type="match status" value="1"/>
</dbReference>
<organism evidence="4 5">
    <name type="scientific">Bactrocera dorsalis</name>
    <name type="common">Oriental fruit fly</name>
    <name type="synonym">Dacus dorsalis</name>
    <dbReference type="NCBI Taxonomy" id="27457"/>
    <lineage>
        <taxon>Eukaryota</taxon>
        <taxon>Metazoa</taxon>
        <taxon>Ecdysozoa</taxon>
        <taxon>Arthropoda</taxon>
        <taxon>Hexapoda</taxon>
        <taxon>Insecta</taxon>
        <taxon>Pterygota</taxon>
        <taxon>Neoptera</taxon>
        <taxon>Endopterygota</taxon>
        <taxon>Diptera</taxon>
        <taxon>Brachycera</taxon>
        <taxon>Muscomorpha</taxon>
        <taxon>Tephritoidea</taxon>
        <taxon>Tephritidae</taxon>
        <taxon>Bactrocera</taxon>
        <taxon>Bactrocera</taxon>
    </lineage>
</organism>
<dbReference type="RefSeq" id="XP_049317465.1">
    <property type="nucleotide sequence ID" value="XM_049461508.1"/>
</dbReference>
<dbReference type="Proteomes" id="UP001652620">
    <property type="component" value="Unplaced"/>
</dbReference>
<feature type="region of interest" description="Disordered" evidence="2">
    <location>
        <begin position="446"/>
        <end position="812"/>
    </location>
</feature>
<dbReference type="CDD" id="cd00190">
    <property type="entry name" value="Tryp_SPc"/>
    <property type="match status" value="1"/>
</dbReference>
<dbReference type="SUPFAM" id="SSF50494">
    <property type="entry name" value="Trypsin-like serine proteases"/>
    <property type="match status" value="1"/>
</dbReference>
<dbReference type="PANTHER" id="PTHR24252">
    <property type="entry name" value="ACROSIN-RELATED"/>
    <property type="match status" value="1"/>
</dbReference>
<name>A0ABM3K7K4_BACDO</name>
<evidence type="ECO:0000259" key="3">
    <source>
        <dbReference type="PROSITE" id="PS50240"/>
    </source>
</evidence>